<sequence length="155" mass="17453">MGSLKRLRKELQAIEKTSDTDMELWPQEDNIRLWHAIIQGPGETPFEGGTFELRIEVGTDYPIRPPVIRFVTHIFHPNIHFETGEICLDILKKEWSPAWSLQTACRAVVALLAAPDAESPLNCDAGNMLRAGDVRAYNAMARLYTVEYGSATRRG</sequence>
<proteinExistence type="inferred from homology"/>
<dbReference type="PROSITE" id="PS00183">
    <property type="entry name" value="UBC_1"/>
    <property type="match status" value="1"/>
</dbReference>
<dbReference type="PROSITE" id="PS50127">
    <property type="entry name" value="UBC_2"/>
    <property type="match status" value="1"/>
</dbReference>
<dbReference type="OrthoDB" id="7851174at2759"/>
<dbReference type="PANTHER" id="PTHR24067">
    <property type="entry name" value="UBIQUITIN-CONJUGATING ENZYME E2"/>
    <property type="match status" value="1"/>
</dbReference>
<organism evidence="6 7">
    <name type="scientific">Nannochloropsis gaditana</name>
    <dbReference type="NCBI Taxonomy" id="72520"/>
    <lineage>
        <taxon>Eukaryota</taxon>
        <taxon>Sar</taxon>
        <taxon>Stramenopiles</taxon>
        <taxon>Ochrophyta</taxon>
        <taxon>Eustigmatophyceae</taxon>
        <taxon>Eustigmatales</taxon>
        <taxon>Monodopsidaceae</taxon>
        <taxon>Nannochloropsis</taxon>
    </lineage>
</organism>
<dbReference type="SMART" id="SM00212">
    <property type="entry name" value="UBCc"/>
    <property type="match status" value="1"/>
</dbReference>
<keyword evidence="7" id="KW-1185">Reference proteome</keyword>
<dbReference type="InterPro" id="IPR000608">
    <property type="entry name" value="UBC"/>
</dbReference>
<evidence type="ECO:0000313" key="7">
    <source>
        <dbReference type="Proteomes" id="UP000019335"/>
    </source>
</evidence>
<protein>
    <submittedName>
        <fullName evidence="6">Ubiquitin-conjugating enzyme</fullName>
    </submittedName>
</protein>
<evidence type="ECO:0000259" key="5">
    <source>
        <dbReference type="PROSITE" id="PS50127"/>
    </source>
</evidence>
<evidence type="ECO:0000256" key="1">
    <source>
        <dbReference type="ARBA" id="ARBA00022679"/>
    </source>
</evidence>
<dbReference type="InterPro" id="IPR050113">
    <property type="entry name" value="Ub_conjugating_enzyme"/>
</dbReference>
<keyword evidence="2 4" id="KW-0833">Ubl conjugation pathway</keyword>
<name>W7UAN1_9STRA</name>
<evidence type="ECO:0000256" key="4">
    <source>
        <dbReference type="RuleBase" id="RU362109"/>
    </source>
</evidence>
<evidence type="ECO:0000256" key="2">
    <source>
        <dbReference type="ARBA" id="ARBA00022786"/>
    </source>
</evidence>
<keyword evidence="4" id="KW-0547">Nucleotide-binding</keyword>
<dbReference type="GO" id="GO:0016740">
    <property type="term" value="F:transferase activity"/>
    <property type="evidence" value="ECO:0007669"/>
    <property type="project" value="UniProtKB-KW"/>
</dbReference>
<dbReference type="Gene3D" id="3.10.110.10">
    <property type="entry name" value="Ubiquitin Conjugating Enzyme"/>
    <property type="match status" value="1"/>
</dbReference>
<comment type="caution">
    <text evidence="6">The sequence shown here is derived from an EMBL/GenBank/DDBJ whole genome shotgun (WGS) entry which is preliminary data.</text>
</comment>
<dbReference type="Pfam" id="PF00179">
    <property type="entry name" value="UQ_con"/>
    <property type="match status" value="1"/>
</dbReference>
<dbReference type="CDD" id="cd23812">
    <property type="entry name" value="UBCc_ScPEX4-like"/>
    <property type="match status" value="1"/>
</dbReference>
<dbReference type="SUPFAM" id="SSF54495">
    <property type="entry name" value="UBC-like"/>
    <property type="match status" value="1"/>
</dbReference>
<dbReference type="EMBL" id="AZIL01000116">
    <property type="protein sequence ID" value="EWM29846.1"/>
    <property type="molecule type" value="Genomic_DNA"/>
</dbReference>
<reference evidence="6 7" key="1">
    <citation type="journal article" date="2014" name="Mol. Plant">
        <title>Chromosome Scale Genome Assembly and Transcriptome Profiling of Nannochloropsis gaditana in Nitrogen Depletion.</title>
        <authorList>
            <person name="Corteggiani Carpinelli E."/>
            <person name="Telatin A."/>
            <person name="Vitulo N."/>
            <person name="Forcato C."/>
            <person name="D'Angelo M."/>
            <person name="Schiavon R."/>
            <person name="Vezzi A."/>
            <person name="Giacometti G.M."/>
            <person name="Morosinotto T."/>
            <person name="Valle G."/>
        </authorList>
    </citation>
    <scope>NUCLEOTIDE SEQUENCE [LARGE SCALE GENOMIC DNA]</scope>
    <source>
        <strain evidence="6 7">B-31</strain>
    </source>
</reference>
<dbReference type="InterPro" id="IPR016135">
    <property type="entry name" value="UBQ-conjugating_enzyme/RWD"/>
</dbReference>
<dbReference type="Proteomes" id="UP000019335">
    <property type="component" value="Chromosome 2"/>
</dbReference>
<evidence type="ECO:0000313" key="6">
    <source>
        <dbReference type="EMBL" id="EWM29846.1"/>
    </source>
</evidence>
<feature type="domain" description="UBC core" evidence="5">
    <location>
        <begin position="2"/>
        <end position="150"/>
    </location>
</feature>
<keyword evidence="1" id="KW-0808">Transferase</keyword>
<dbReference type="InterPro" id="IPR023313">
    <property type="entry name" value="UBQ-conjugating_AS"/>
</dbReference>
<keyword evidence="4" id="KW-0067">ATP-binding</keyword>
<gene>
    <name evidence="6" type="ORF">Naga_100017g34</name>
</gene>
<dbReference type="GO" id="GO:0005524">
    <property type="term" value="F:ATP binding"/>
    <property type="evidence" value="ECO:0007669"/>
    <property type="project" value="UniProtKB-UniRule"/>
</dbReference>
<evidence type="ECO:0000256" key="3">
    <source>
        <dbReference type="PROSITE-ProRule" id="PRU10133"/>
    </source>
</evidence>
<comment type="similarity">
    <text evidence="4">Belongs to the ubiquitin-conjugating enzyme family.</text>
</comment>
<feature type="active site" description="Glycyl thioester intermediate" evidence="3">
    <location>
        <position position="87"/>
    </location>
</feature>
<dbReference type="AlphaFoldDB" id="W7UAN1"/>
<accession>W7UAN1</accession>